<dbReference type="PANTHER" id="PTHR31286:SF99">
    <property type="entry name" value="DUF4283 DOMAIN-CONTAINING PROTEIN"/>
    <property type="match status" value="1"/>
</dbReference>
<feature type="region of interest" description="Disordered" evidence="1">
    <location>
        <begin position="378"/>
        <end position="403"/>
    </location>
</feature>
<keyword evidence="4" id="KW-1185">Reference proteome</keyword>
<evidence type="ECO:0000256" key="1">
    <source>
        <dbReference type="SAM" id="MobiDB-lite"/>
    </source>
</evidence>
<dbReference type="InterPro" id="IPR025558">
    <property type="entry name" value="DUF4283"/>
</dbReference>
<dbReference type="EMBL" id="BQNB010018614">
    <property type="protein sequence ID" value="GJT76325.1"/>
    <property type="molecule type" value="Genomic_DNA"/>
</dbReference>
<sequence length="437" mass="48722">MNDDTPIGVAYAVQEGVTPSVVDMTIEMEKQNLWRYFRLLCAPPVRLGYFVPPLSTSVTTTAGNAPGKSSYANSIRAISERFANTAYGFFLGKRVAYPVVANYVRNTWGKYGLVRSMFSSSTGLFSFQFSSMDGLDAMLENGPWFIRNNPLILKKWHPDENLLKEDVSTVPVWVKLHGVPVTAFSEDGLSAIATKLGTPLMLDSYTSDMCMQSWGRSSYARVMIELRADVELKDNIVVAMPKITREGHYTCVVEKKTVKKHSQTSRGVLVGPKMWKCMEPTIEVSNSNPFDALISVDNDVEFGTNGGTTNLVSNGATSGKLRLLDNDRNPLVPLGIVESDSEVEVVFDETANLRISTSGKDGSDKGYGTNSLLEQWRDSYPDNDYYDPYDDDMDSYGNSDYDDDPYDDDMYEGQDLSHELQAICNNLDIRVRGRKKK</sequence>
<dbReference type="PANTHER" id="PTHR31286">
    <property type="entry name" value="GLYCINE-RICH CELL WALL STRUCTURAL PROTEIN 1.8-LIKE"/>
    <property type="match status" value="1"/>
</dbReference>
<feature type="domain" description="DUF4283" evidence="2">
    <location>
        <begin position="80"/>
        <end position="162"/>
    </location>
</feature>
<reference evidence="3" key="1">
    <citation type="journal article" date="2022" name="Int. J. Mol. Sci.">
        <title>Draft Genome of Tanacetum Coccineum: Genomic Comparison of Closely Related Tanacetum-Family Plants.</title>
        <authorList>
            <person name="Yamashiro T."/>
            <person name="Shiraishi A."/>
            <person name="Nakayama K."/>
            <person name="Satake H."/>
        </authorList>
    </citation>
    <scope>NUCLEOTIDE SEQUENCE</scope>
</reference>
<protein>
    <submittedName>
        <fullName evidence="3">Beta-caryophyllene synthase</fullName>
    </submittedName>
</protein>
<accession>A0ABQ5GKY8</accession>
<name>A0ABQ5GKY8_9ASTR</name>
<dbReference type="InterPro" id="IPR040256">
    <property type="entry name" value="At4g02000-like"/>
</dbReference>
<evidence type="ECO:0000313" key="4">
    <source>
        <dbReference type="Proteomes" id="UP001151760"/>
    </source>
</evidence>
<reference evidence="3" key="2">
    <citation type="submission" date="2022-01" db="EMBL/GenBank/DDBJ databases">
        <authorList>
            <person name="Yamashiro T."/>
            <person name="Shiraishi A."/>
            <person name="Satake H."/>
            <person name="Nakayama K."/>
        </authorList>
    </citation>
    <scope>NUCLEOTIDE SEQUENCE</scope>
</reference>
<organism evidence="3 4">
    <name type="scientific">Tanacetum coccineum</name>
    <dbReference type="NCBI Taxonomy" id="301880"/>
    <lineage>
        <taxon>Eukaryota</taxon>
        <taxon>Viridiplantae</taxon>
        <taxon>Streptophyta</taxon>
        <taxon>Embryophyta</taxon>
        <taxon>Tracheophyta</taxon>
        <taxon>Spermatophyta</taxon>
        <taxon>Magnoliopsida</taxon>
        <taxon>eudicotyledons</taxon>
        <taxon>Gunneridae</taxon>
        <taxon>Pentapetalae</taxon>
        <taxon>asterids</taxon>
        <taxon>campanulids</taxon>
        <taxon>Asterales</taxon>
        <taxon>Asteraceae</taxon>
        <taxon>Asteroideae</taxon>
        <taxon>Anthemideae</taxon>
        <taxon>Anthemidinae</taxon>
        <taxon>Tanacetum</taxon>
    </lineage>
</organism>
<dbReference type="Proteomes" id="UP001151760">
    <property type="component" value="Unassembled WGS sequence"/>
</dbReference>
<evidence type="ECO:0000259" key="2">
    <source>
        <dbReference type="Pfam" id="PF14111"/>
    </source>
</evidence>
<comment type="caution">
    <text evidence="3">The sequence shown here is derived from an EMBL/GenBank/DDBJ whole genome shotgun (WGS) entry which is preliminary data.</text>
</comment>
<proteinExistence type="predicted"/>
<feature type="compositionally biased region" description="Acidic residues" evidence="1">
    <location>
        <begin position="384"/>
        <end position="403"/>
    </location>
</feature>
<evidence type="ECO:0000313" key="3">
    <source>
        <dbReference type="EMBL" id="GJT76325.1"/>
    </source>
</evidence>
<dbReference type="Pfam" id="PF14111">
    <property type="entry name" value="DUF4283"/>
    <property type="match status" value="1"/>
</dbReference>
<gene>
    <name evidence="3" type="ORF">Tco_1043050</name>
</gene>